<accession>A0A5M9J7N4</accession>
<dbReference type="EMBL" id="VICG01000014">
    <property type="protein sequence ID" value="KAA8564847.1"/>
    <property type="molecule type" value="Genomic_DNA"/>
</dbReference>
<protein>
    <submittedName>
        <fullName evidence="1">Uncharacterized protein</fullName>
    </submittedName>
</protein>
<keyword evidence="2" id="KW-1185">Reference proteome</keyword>
<gene>
    <name evidence="1" type="ORF">EYC84_010618</name>
</gene>
<dbReference type="AlphaFoldDB" id="A0A5M9J7N4"/>
<reference evidence="1 2" key="1">
    <citation type="submission" date="2019-06" db="EMBL/GenBank/DDBJ databases">
        <title>Genome Sequence of the Brown Rot Fungal Pathogen Monilinia fructicola.</title>
        <authorList>
            <person name="De Miccolis Angelini R.M."/>
            <person name="Landi L."/>
            <person name="Abate D."/>
            <person name="Pollastro S."/>
            <person name="Romanazzi G."/>
            <person name="Faretra F."/>
        </authorList>
    </citation>
    <scope>NUCLEOTIDE SEQUENCE [LARGE SCALE GENOMIC DNA]</scope>
    <source>
        <strain evidence="1 2">Mfrc123</strain>
    </source>
</reference>
<sequence length="70" mass="8307">MYSPGQEFRASQIFLGAHSHSVLYLINISLERWSSEPRKFDFEIMRLLRNKMRSDNYCSKICASTFHVMM</sequence>
<evidence type="ECO:0000313" key="2">
    <source>
        <dbReference type="Proteomes" id="UP000322873"/>
    </source>
</evidence>
<proteinExistence type="predicted"/>
<comment type="caution">
    <text evidence="1">The sequence shown here is derived from an EMBL/GenBank/DDBJ whole genome shotgun (WGS) entry which is preliminary data.</text>
</comment>
<name>A0A5M9J7N4_MONFR</name>
<evidence type="ECO:0000313" key="1">
    <source>
        <dbReference type="EMBL" id="KAA8564847.1"/>
    </source>
</evidence>
<dbReference type="Proteomes" id="UP000322873">
    <property type="component" value="Unassembled WGS sequence"/>
</dbReference>
<organism evidence="1 2">
    <name type="scientific">Monilinia fructicola</name>
    <name type="common">Brown rot fungus</name>
    <name type="synonym">Ciboria fructicola</name>
    <dbReference type="NCBI Taxonomy" id="38448"/>
    <lineage>
        <taxon>Eukaryota</taxon>
        <taxon>Fungi</taxon>
        <taxon>Dikarya</taxon>
        <taxon>Ascomycota</taxon>
        <taxon>Pezizomycotina</taxon>
        <taxon>Leotiomycetes</taxon>
        <taxon>Helotiales</taxon>
        <taxon>Sclerotiniaceae</taxon>
        <taxon>Monilinia</taxon>
    </lineage>
</organism>